<keyword evidence="3" id="KW-0804">Transcription</keyword>
<dbReference type="Gene3D" id="2.60.120.280">
    <property type="entry name" value="Regulatory protein AraC"/>
    <property type="match status" value="1"/>
</dbReference>
<dbReference type="Pfam" id="PF12833">
    <property type="entry name" value="HTH_18"/>
    <property type="match status" value="1"/>
</dbReference>
<dbReference type="Proteomes" id="UP000651271">
    <property type="component" value="Unassembled WGS sequence"/>
</dbReference>
<dbReference type="PANTHER" id="PTHR43280:SF30">
    <property type="entry name" value="MMSAB OPERON REGULATORY PROTEIN"/>
    <property type="match status" value="1"/>
</dbReference>
<keyword evidence="2" id="KW-0238">DNA-binding</keyword>
<comment type="caution">
    <text evidence="5">The sequence shown here is derived from an EMBL/GenBank/DDBJ whole genome shotgun (WGS) entry which is preliminary data.</text>
</comment>
<dbReference type="CDD" id="cd06986">
    <property type="entry name" value="cupin_MmsR-like_N"/>
    <property type="match status" value="1"/>
</dbReference>
<dbReference type="SUPFAM" id="SSF46689">
    <property type="entry name" value="Homeodomain-like"/>
    <property type="match status" value="2"/>
</dbReference>
<dbReference type="PANTHER" id="PTHR43280">
    <property type="entry name" value="ARAC-FAMILY TRANSCRIPTIONAL REGULATOR"/>
    <property type="match status" value="1"/>
</dbReference>
<evidence type="ECO:0000259" key="4">
    <source>
        <dbReference type="PROSITE" id="PS01124"/>
    </source>
</evidence>
<evidence type="ECO:0000313" key="5">
    <source>
        <dbReference type="EMBL" id="MBD1430306.1"/>
    </source>
</evidence>
<evidence type="ECO:0000256" key="3">
    <source>
        <dbReference type="ARBA" id="ARBA00023163"/>
    </source>
</evidence>
<sequence length="297" mass="35248">MDKTKNLSIKIAEGFIGQKMQVLSPHEISDLHKNKLAQNLYLTAIGLYPKALAHERFRTKGSEEYILLYCTEGEGYINLEKESHSLKANTYFILPKHIAHKYGSSLKNPWSIYWIHFTGAYSDSLYQRYKEEFMDPVVEIPYDPIRIKLLEYLIELTEHDLTAYKMELLHMQLIQLISSFIYKSRNDTEDEKNSIYQSISYMKENVDQKISIKELANLTNYSVTHYSQLFREQTGYSPIQYFLRLKIQLSCQYLYFSKLTIKEICKKIGIEDPYYFSRLFKKQMLISPKEYRNKHKV</sequence>
<dbReference type="Gene3D" id="1.10.10.60">
    <property type="entry name" value="Homeodomain-like"/>
    <property type="match status" value="2"/>
</dbReference>
<dbReference type="SMART" id="SM00342">
    <property type="entry name" value="HTH_ARAC"/>
    <property type="match status" value="1"/>
</dbReference>
<keyword evidence="6" id="KW-1185">Reference proteome</keyword>
<evidence type="ECO:0000256" key="1">
    <source>
        <dbReference type="ARBA" id="ARBA00023015"/>
    </source>
</evidence>
<dbReference type="Pfam" id="PF02311">
    <property type="entry name" value="AraC_binding"/>
    <property type="match status" value="1"/>
</dbReference>
<dbReference type="PROSITE" id="PS01124">
    <property type="entry name" value="HTH_ARAC_FAMILY_2"/>
    <property type="match status" value="1"/>
</dbReference>
<dbReference type="InterPro" id="IPR003313">
    <property type="entry name" value="AraC-bd"/>
</dbReference>
<accession>A0ABR7YGA6</accession>
<organism evidence="5 6">
    <name type="scientific">Sphingobacterium litopenaei</name>
    <dbReference type="NCBI Taxonomy" id="2763500"/>
    <lineage>
        <taxon>Bacteria</taxon>
        <taxon>Pseudomonadati</taxon>
        <taxon>Bacteroidota</taxon>
        <taxon>Sphingobacteriia</taxon>
        <taxon>Sphingobacteriales</taxon>
        <taxon>Sphingobacteriaceae</taxon>
        <taxon>Sphingobacterium</taxon>
    </lineage>
</organism>
<protein>
    <submittedName>
        <fullName evidence="5">AraC family transcriptional regulator</fullName>
    </submittedName>
</protein>
<dbReference type="InterPro" id="IPR018060">
    <property type="entry name" value="HTH_AraC"/>
</dbReference>
<keyword evidence="1" id="KW-0805">Transcription regulation</keyword>
<dbReference type="InterPro" id="IPR037923">
    <property type="entry name" value="HTH-like"/>
</dbReference>
<evidence type="ECO:0000313" key="6">
    <source>
        <dbReference type="Proteomes" id="UP000651271"/>
    </source>
</evidence>
<gene>
    <name evidence="5" type="ORF">H8B04_12140</name>
</gene>
<feature type="domain" description="HTH araC/xylS-type" evidence="4">
    <location>
        <begin position="196"/>
        <end position="294"/>
    </location>
</feature>
<name>A0ABR7YGA6_9SPHI</name>
<dbReference type="EMBL" id="JACOIJ010000024">
    <property type="protein sequence ID" value="MBD1430306.1"/>
    <property type="molecule type" value="Genomic_DNA"/>
</dbReference>
<dbReference type="RefSeq" id="WP_190302525.1">
    <property type="nucleotide sequence ID" value="NZ_JACOIJ010000024.1"/>
</dbReference>
<reference evidence="5 6" key="1">
    <citation type="submission" date="2020-08" db="EMBL/GenBank/DDBJ databases">
        <title>Sphingobacterium sp. DN04309 isolated from aquaculture water.</title>
        <authorList>
            <person name="Zhang M."/>
        </authorList>
    </citation>
    <scope>NUCLEOTIDE SEQUENCE [LARGE SCALE GENOMIC DNA]</scope>
    <source>
        <strain evidence="5 6">DN04309</strain>
    </source>
</reference>
<dbReference type="InterPro" id="IPR009057">
    <property type="entry name" value="Homeodomain-like_sf"/>
</dbReference>
<proteinExistence type="predicted"/>
<dbReference type="SUPFAM" id="SSF51215">
    <property type="entry name" value="Regulatory protein AraC"/>
    <property type="match status" value="1"/>
</dbReference>
<evidence type="ECO:0000256" key="2">
    <source>
        <dbReference type="ARBA" id="ARBA00023125"/>
    </source>
</evidence>